<protein>
    <submittedName>
        <fullName evidence="1">Uncharacterized protein</fullName>
    </submittedName>
</protein>
<dbReference type="OrthoDB" id="9885037at2"/>
<dbReference type="AlphaFoldDB" id="A0A4S1DTV8"/>
<evidence type="ECO:0000313" key="1">
    <source>
        <dbReference type="EMBL" id="TGV01480.1"/>
    </source>
</evidence>
<dbReference type="EMBL" id="SRSO01000023">
    <property type="protein sequence ID" value="TGV01480.1"/>
    <property type="molecule type" value="Genomic_DNA"/>
</dbReference>
<comment type="caution">
    <text evidence="1">The sequence shown here is derived from an EMBL/GenBank/DDBJ whole genome shotgun (WGS) entry which is preliminary data.</text>
</comment>
<proteinExistence type="predicted"/>
<accession>A0A4S1DTV8</accession>
<reference evidence="1 2" key="1">
    <citation type="submission" date="2019-04" db="EMBL/GenBank/DDBJ databases">
        <authorList>
            <person name="Liu A."/>
        </authorList>
    </citation>
    <scope>NUCLEOTIDE SEQUENCE [LARGE SCALE GENOMIC DNA]</scope>
    <source>
        <strain evidence="1 2">RZ03</strain>
    </source>
</reference>
<keyword evidence="2" id="KW-1185">Reference proteome</keyword>
<organism evidence="1 2">
    <name type="scientific">Flavivirga rizhaonensis</name>
    <dbReference type="NCBI Taxonomy" id="2559571"/>
    <lineage>
        <taxon>Bacteria</taxon>
        <taxon>Pseudomonadati</taxon>
        <taxon>Bacteroidota</taxon>
        <taxon>Flavobacteriia</taxon>
        <taxon>Flavobacteriales</taxon>
        <taxon>Flavobacteriaceae</taxon>
        <taxon>Flavivirga</taxon>
    </lineage>
</organism>
<name>A0A4S1DTV8_9FLAO</name>
<dbReference type="Proteomes" id="UP000307602">
    <property type="component" value="Unassembled WGS sequence"/>
</dbReference>
<evidence type="ECO:0000313" key="2">
    <source>
        <dbReference type="Proteomes" id="UP000307602"/>
    </source>
</evidence>
<sequence length="220" mass="26350">MKKTIQTILLFFITLLVYSQSKYPLSISIKKGSNWDLKVDTIAKSLFDHSKVHKFNFPKINQDSILKSKAITYPESITMSDFCYILKGIDKNIELCKRRLSDDRQWTDFEFCFTENNYLIFKEIGYESWNYIVYNPQTRLYSFTSGIPIFIDKDLFYSYGNRYIEGMFELVDIKNNKSYRIDTFNWELKNLYKINTTFHLELVSNDSYHEHKYLSISYEL</sequence>
<dbReference type="RefSeq" id="WP_135878096.1">
    <property type="nucleotide sequence ID" value="NZ_SRSO01000023.1"/>
</dbReference>
<gene>
    <name evidence="1" type="ORF">EM932_15410</name>
</gene>